<organism evidence="2 3">
    <name type="scientific">Allacma fusca</name>
    <dbReference type="NCBI Taxonomy" id="39272"/>
    <lineage>
        <taxon>Eukaryota</taxon>
        <taxon>Metazoa</taxon>
        <taxon>Ecdysozoa</taxon>
        <taxon>Arthropoda</taxon>
        <taxon>Hexapoda</taxon>
        <taxon>Collembola</taxon>
        <taxon>Symphypleona</taxon>
        <taxon>Sminthuridae</taxon>
        <taxon>Allacma</taxon>
    </lineage>
</organism>
<evidence type="ECO:0000313" key="3">
    <source>
        <dbReference type="Proteomes" id="UP000708208"/>
    </source>
</evidence>
<comment type="caution">
    <text evidence="2">The sequence shown here is derived from an EMBL/GenBank/DDBJ whole genome shotgun (WGS) entry which is preliminary data.</text>
</comment>
<evidence type="ECO:0000256" key="1">
    <source>
        <dbReference type="SAM" id="Phobius"/>
    </source>
</evidence>
<feature type="transmembrane region" description="Helical" evidence="1">
    <location>
        <begin position="111"/>
        <end position="139"/>
    </location>
</feature>
<keyword evidence="1" id="KW-0812">Transmembrane</keyword>
<protein>
    <submittedName>
        <fullName evidence="2">Uncharacterized protein</fullName>
    </submittedName>
</protein>
<dbReference type="EMBL" id="CAJVCH010196286">
    <property type="protein sequence ID" value="CAG7730545.1"/>
    <property type="molecule type" value="Genomic_DNA"/>
</dbReference>
<accession>A0A8J2K0M8</accession>
<evidence type="ECO:0000313" key="2">
    <source>
        <dbReference type="EMBL" id="CAG7730545.1"/>
    </source>
</evidence>
<dbReference type="Proteomes" id="UP000708208">
    <property type="component" value="Unassembled WGS sequence"/>
</dbReference>
<keyword evidence="1" id="KW-1133">Transmembrane helix</keyword>
<keyword evidence="3" id="KW-1185">Reference proteome</keyword>
<keyword evidence="1" id="KW-0472">Membrane</keyword>
<name>A0A8J2K0M8_9HEXA</name>
<proteinExistence type="predicted"/>
<reference evidence="2" key="1">
    <citation type="submission" date="2021-06" db="EMBL/GenBank/DDBJ databases">
        <authorList>
            <person name="Hodson N. C."/>
            <person name="Mongue J. A."/>
            <person name="Jaron S. K."/>
        </authorList>
    </citation>
    <scope>NUCLEOTIDE SEQUENCE</scope>
</reference>
<dbReference type="AlphaFoldDB" id="A0A8J2K0M8"/>
<gene>
    <name evidence="2" type="ORF">AFUS01_LOCUS19179</name>
</gene>
<sequence>MVNFKTQTRTSGKVNMPVATRSGKTIAQTQFSSTSLLNNPEDLSNKQRKSTCGSGVQFNISNSQIGIGNFSSSMRSDTLTSTENIMDPPNGAQETFTETSDLCSMAKSIVYMLYIFMILISILIAALSFLVLSLSYWILFK</sequence>